<evidence type="ECO:0000256" key="1">
    <source>
        <dbReference type="SAM" id="MobiDB-lite"/>
    </source>
</evidence>
<dbReference type="Proteomes" id="UP000516173">
    <property type="component" value="Chromosome"/>
</dbReference>
<feature type="region of interest" description="Disordered" evidence="1">
    <location>
        <begin position="170"/>
        <end position="190"/>
    </location>
</feature>
<dbReference type="RefSeq" id="WP_187682992.1">
    <property type="nucleotide sequence ID" value="NZ_AP023396.1"/>
</dbReference>
<protein>
    <submittedName>
        <fullName evidence="3">Uncharacterized protein</fullName>
    </submittedName>
</protein>
<evidence type="ECO:0000313" key="4">
    <source>
        <dbReference type="Proteomes" id="UP000516173"/>
    </source>
</evidence>
<dbReference type="EMBL" id="AP023396">
    <property type="protein sequence ID" value="BCK55809.1"/>
    <property type="molecule type" value="Genomic_DNA"/>
</dbReference>
<organism evidence="3 4">
    <name type="scientific">Nocardia wallacei</name>
    <dbReference type="NCBI Taxonomy" id="480035"/>
    <lineage>
        <taxon>Bacteria</taxon>
        <taxon>Bacillati</taxon>
        <taxon>Actinomycetota</taxon>
        <taxon>Actinomycetes</taxon>
        <taxon>Mycobacteriales</taxon>
        <taxon>Nocardiaceae</taxon>
        <taxon>Nocardia</taxon>
    </lineage>
</organism>
<sequence>MTVFDTSVLTPKTAELPHDTDLNAVLADLADNHVATPKGQKQGELAAIVQDARDNGIPLSIVVVEGNPAPDSSLRDLATKVGKTEHGTVVVLSDDWAGTYSESISRYRLERAEDVAKNRHGGHSAEAAQAFVGSLEAPETVSSTVAASIFIAAIAVVVVVLYRVKLRRSANTTPGPESAAGSAAAGKGAE</sequence>
<dbReference type="Pfam" id="PF20381">
    <property type="entry name" value="Rv1476"/>
    <property type="match status" value="1"/>
</dbReference>
<dbReference type="GeneID" id="80348107"/>
<keyword evidence="2" id="KW-0812">Transmembrane</keyword>
<gene>
    <name evidence="3" type="ORF">NWFMUON74_35810</name>
</gene>
<evidence type="ECO:0000313" key="3">
    <source>
        <dbReference type="EMBL" id="BCK55809.1"/>
    </source>
</evidence>
<keyword evidence="2" id="KW-0472">Membrane</keyword>
<reference evidence="3 4" key="1">
    <citation type="submission" date="2020-08" db="EMBL/GenBank/DDBJ databases">
        <title>Genome Sequencing of Nocardia wallacei strain FMUON74 and assembly.</title>
        <authorList>
            <person name="Toyokawa M."/>
            <person name="Uesaka K."/>
        </authorList>
    </citation>
    <scope>NUCLEOTIDE SEQUENCE [LARGE SCALE GENOMIC DNA]</scope>
    <source>
        <strain evidence="3 4">FMUON74</strain>
    </source>
</reference>
<keyword evidence="4" id="KW-1185">Reference proteome</keyword>
<dbReference type="AlphaFoldDB" id="A0A7G1KPN7"/>
<dbReference type="InterPro" id="IPR046498">
    <property type="entry name" value="Rv1476-like"/>
</dbReference>
<accession>A0A7G1KPN7</accession>
<feature type="transmembrane region" description="Helical" evidence="2">
    <location>
        <begin position="145"/>
        <end position="164"/>
    </location>
</feature>
<dbReference type="KEGG" id="nwl:NWFMUON74_35810"/>
<keyword evidence="2" id="KW-1133">Transmembrane helix</keyword>
<name>A0A7G1KPN7_9NOCA</name>
<proteinExistence type="predicted"/>
<feature type="compositionally biased region" description="Low complexity" evidence="1">
    <location>
        <begin position="174"/>
        <end position="190"/>
    </location>
</feature>
<evidence type="ECO:0000256" key="2">
    <source>
        <dbReference type="SAM" id="Phobius"/>
    </source>
</evidence>